<reference evidence="1" key="1">
    <citation type="submission" date="2022-11" db="EMBL/GenBank/DDBJ databases">
        <title>beta-Carotene-producing bacterium, Jeongeuplla avenae sp. nov., alleviates the salt stress of Arabidopsis seedlings.</title>
        <authorList>
            <person name="Jiang L."/>
            <person name="Lee J."/>
        </authorList>
    </citation>
    <scope>NUCLEOTIDE SEQUENCE</scope>
    <source>
        <strain evidence="1">DY_R2A_6</strain>
    </source>
</reference>
<sequence length="108" mass="12189">MAVLLQAPKAVLQGRPFRWGRSDVLFRRDWSWPTEADATAVLEVSKYLVASKAIEAPLTWAQMKGAFERTAPLAQQAYEHLGSKPEAAEFTRKDTSDLRSLPSWQIED</sequence>
<proteinExistence type="predicted"/>
<organism evidence="1 2">
    <name type="scientific">Antarcticirhabdus aurantiaca</name>
    <dbReference type="NCBI Taxonomy" id="2606717"/>
    <lineage>
        <taxon>Bacteria</taxon>
        <taxon>Pseudomonadati</taxon>
        <taxon>Pseudomonadota</taxon>
        <taxon>Alphaproteobacteria</taxon>
        <taxon>Hyphomicrobiales</taxon>
        <taxon>Aurantimonadaceae</taxon>
        <taxon>Antarcticirhabdus</taxon>
    </lineage>
</organism>
<dbReference type="Proteomes" id="UP001163223">
    <property type="component" value="Chromosome"/>
</dbReference>
<protein>
    <submittedName>
        <fullName evidence="1">Uncharacterized protein</fullName>
    </submittedName>
</protein>
<evidence type="ECO:0000313" key="1">
    <source>
        <dbReference type="EMBL" id="WAJ28225.1"/>
    </source>
</evidence>
<accession>A0ACD4NMR5</accession>
<gene>
    <name evidence="1" type="ORF">OXU80_25960</name>
</gene>
<keyword evidence="2" id="KW-1185">Reference proteome</keyword>
<evidence type="ECO:0000313" key="2">
    <source>
        <dbReference type="Proteomes" id="UP001163223"/>
    </source>
</evidence>
<dbReference type="EMBL" id="CP113520">
    <property type="protein sequence ID" value="WAJ28225.1"/>
    <property type="molecule type" value="Genomic_DNA"/>
</dbReference>
<name>A0ACD4NMR5_9HYPH</name>